<dbReference type="PROSITE" id="PS00135">
    <property type="entry name" value="TRYPSIN_SER"/>
    <property type="match status" value="1"/>
</dbReference>
<dbReference type="Proteomes" id="UP000694888">
    <property type="component" value="Unplaced"/>
</dbReference>
<dbReference type="PRINTS" id="PR00722">
    <property type="entry name" value="CHYMOTRYPSIN"/>
</dbReference>
<evidence type="ECO:0000256" key="2">
    <source>
        <dbReference type="ARBA" id="ARBA00023157"/>
    </source>
</evidence>
<accession>A0ABM1VP32</accession>
<reference evidence="6" key="1">
    <citation type="submission" date="2025-08" db="UniProtKB">
        <authorList>
            <consortium name="RefSeq"/>
        </authorList>
    </citation>
    <scope>IDENTIFICATION</scope>
</reference>
<dbReference type="CDD" id="cd00190">
    <property type="entry name" value="Tryp_SPc"/>
    <property type="match status" value="1"/>
</dbReference>
<keyword evidence="3" id="KW-0645">Protease</keyword>
<keyword evidence="2" id="KW-1015">Disulfide bond</keyword>
<evidence type="ECO:0000256" key="3">
    <source>
        <dbReference type="RuleBase" id="RU363034"/>
    </source>
</evidence>
<dbReference type="PANTHER" id="PTHR24276:SF98">
    <property type="entry name" value="FI18310P1-RELATED"/>
    <property type="match status" value="1"/>
</dbReference>
<dbReference type="InterPro" id="IPR043504">
    <property type="entry name" value="Peptidase_S1_PA_chymotrypsin"/>
</dbReference>
<dbReference type="GeneID" id="101850065"/>
<keyword evidence="5" id="KW-1185">Reference proteome</keyword>
<feature type="domain" description="Peptidase S1" evidence="4">
    <location>
        <begin position="233"/>
        <end position="461"/>
    </location>
</feature>
<dbReference type="PROSITE" id="PS00134">
    <property type="entry name" value="TRYPSIN_HIS"/>
    <property type="match status" value="1"/>
</dbReference>
<dbReference type="PANTHER" id="PTHR24276">
    <property type="entry name" value="POLYSERASE-RELATED"/>
    <property type="match status" value="1"/>
</dbReference>
<organism evidence="5 6">
    <name type="scientific">Aplysia californica</name>
    <name type="common">California sea hare</name>
    <dbReference type="NCBI Taxonomy" id="6500"/>
    <lineage>
        <taxon>Eukaryota</taxon>
        <taxon>Metazoa</taxon>
        <taxon>Spiralia</taxon>
        <taxon>Lophotrochozoa</taxon>
        <taxon>Mollusca</taxon>
        <taxon>Gastropoda</taxon>
        <taxon>Heterobranchia</taxon>
        <taxon>Euthyneura</taxon>
        <taxon>Tectipleura</taxon>
        <taxon>Aplysiida</taxon>
        <taxon>Aplysioidea</taxon>
        <taxon>Aplysiidae</taxon>
        <taxon>Aplysia</taxon>
    </lineage>
</organism>
<dbReference type="PROSITE" id="PS50240">
    <property type="entry name" value="TRYPSIN_DOM"/>
    <property type="match status" value="1"/>
</dbReference>
<dbReference type="Gene3D" id="2.40.10.10">
    <property type="entry name" value="Trypsin-like serine proteases"/>
    <property type="match status" value="2"/>
</dbReference>
<proteinExistence type="inferred from homology"/>
<dbReference type="InterPro" id="IPR050430">
    <property type="entry name" value="Peptidase_S1"/>
</dbReference>
<keyword evidence="3" id="KW-0378">Hydrolase</keyword>
<comment type="similarity">
    <text evidence="1">Belongs to the peptidase S1 family.</text>
</comment>
<evidence type="ECO:0000313" key="5">
    <source>
        <dbReference type="Proteomes" id="UP000694888"/>
    </source>
</evidence>
<sequence>MKRSNLRAVAWTFCPGHAGVRGNGNIVLAFPEPHVTVSDETANEAILEESLRRGEKISTEFISGNMELELFPVSSIPEPYGGTPLVFRGSGVNESEFVVGGEDADIADHPFQAALLHTLYRDNGYDYDIAMLTLSSRMTITRKVQTIRLANFFDGLGGTDCILSGYGRTINGESRFQLELLDGRVQVLRRRGQRFQDASVVKAARHGGYSVIVWDGSPLIYRGPGVNSDDGFIVGGEDANISDYPYQAALLRRSGNTYFQFCGGSLLTTRKVITAAHCIDPSAEGSVYVMMGATDLTNSQDPMIQLIEVDEVDIHSDYVQFGLDYDIAMLTLSSRMVITTNVATIRLANFFDGLNGSDCVLSGYGRTVDGGPTSPVLQSSPFTVYSLLRCIFYWFRSTGRFLVNYRELCVINPDTSGCQGDSGGPLVCNGRLTGIVSWGTTSCKVGAPSVYTRVHVYIFWILFRLF</sequence>
<dbReference type="InterPro" id="IPR033116">
    <property type="entry name" value="TRYPSIN_SER"/>
</dbReference>
<dbReference type="InterPro" id="IPR001314">
    <property type="entry name" value="Peptidase_S1A"/>
</dbReference>
<evidence type="ECO:0000313" key="6">
    <source>
        <dbReference type="RefSeq" id="XP_035824174.1"/>
    </source>
</evidence>
<dbReference type="Pfam" id="PF00089">
    <property type="entry name" value="Trypsin"/>
    <property type="match status" value="2"/>
</dbReference>
<dbReference type="InterPro" id="IPR001254">
    <property type="entry name" value="Trypsin_dom"/>
</dbReference>
<evidence type="ECO:0000256" key="1">
    <source>
        <dbReference type="ARBA" id="ARBA00007664"/>
    </source>
</evidence>
<protein>
    <submittedName>
        <fullName evidence="6">Coagulation factor X-like</fullName>
    </submittedName>
</protein>
<name>A0ABM1VP32_APLCA</name>
<dbReference type="RefSeq" id="XP_035824174.1">
    <property type="nucleotide sequence ID" value="XM_035968281.1"/>
</dbReference>
<dbReference type="InterPro" id="IPR009003">
    <property type="entry name" value="Peptidase_S1_PA"/>
</dbReference>
<dbReference type="SMART" id="SM00020">
    <property type="entry name" value="Tryp_SPc"/>
    <property type="match status" value="1"/>
</dbReference>
<dbReference type="SUPFAM" id="SSF50494">
    <property type="entry name" value="Trypsin-like serine proteases"/>
    <property type="match status" value="2"/>
</dbReference>
<dbReference type="InterPro" id="IPR018114">
    <property type="entry name" value="TRYPSIN_HIS"/>
</dbReference>
<gene>
    <name evidence="6" type="primary">LOC101850065</name>
</gene>
<evidence type="ECO:0000259" key="4">
    <source>
        <dbReference type="PROSITE" id="PS50240"/>
    </source>
</evidence>
<keyword evidence="3" id="KW-0720">Serine protease</keyword>